<proteinExistence type="predicted"/>
<organism evidence="2">
    <name type="scientific">Brachypodium distachyon</name>
    <name type="common">Purple false brome</name>
    <name type="synonym">Trachynia distachya</name>
    <dbReference type="NCBI Taxonomy" id="15368"/>
    <lineage>
        <taxon>Eukaryota</taxon>
        <taxon>Viridiplantae</taxon>
        <taxon>Streptophyta</taxon>
        <taxon>Embryophyta</taxon>
        <taxon>Tracheophyta</taxon>
        <taxon>Spermatophyta</taxon>
        <taxon>Magnoliopsida</taxon>
        <taxon>Liliopsida</taxon>
        <taxon>Poales</taxon>
        <taxon>Poaceae</taxon>
        <taxon>BOP clade</taxon>
        <taxon>Pooideae</taxon>
        <taxon>Stipodae</taxon>
        <taxon>Brachypodieae</taxon>
        <taxon>Brachypodium</taxon>
    </lineage>
</organism>
<accession>I1HDF1</accession>
<dbReference type="OMA" id="YKMISQE"/>
<sequence length="263" mass="28859">MAPEDAEAVLETICDLHDKVSDAIHALSRAHFLRSARRCAGDQPAGLVHIKGVPADGDEAAALSAVAEEARSLHAIRAALEDLEDQFECFLAVNSQQQAERDVALARLQQSHIMLAIRLKQHHGKNHGVIDEASNFVNNVYHDVWPVGSLNEPEKSRSHSDTNSTDKKETGFNFLRWMVAPGLDLARNSFSMKNIGGLLGNSAVFAIGMITLMQLHFMAFGEQSPSSGKYSYRRINRGNSSRSETPLAVDSRMSHLDVFLAKS</sequence>
<protein>
    <recommendedName>
        <fullName evidence="5">Plastid division protein PDV1</fullName>
    </recommendedName>
</protein>
<dbReference type="EMBL" id="CM000881">
    <property type="protein sequence ID" value="KQK03361.1"/>
    <property type="molecule type" value="Genomic_DNA"/>
</dbReference>
<dbReference type="RefSeq" id="XP_003565767.1">
    <property type="nucleotide sequence ID" value="XM_003565719.4"/>
</dbReference>
<dbReference type="FunCoup" id="I1HDF1">
    <property type="interactions" value="365"/>
</dbReference>
<feature type="transmembrane region" description="Helical" evidence="1">
    <location>
        <begin position="195"/>
        <end position="217"/>
    </location>
</feature>
<dbReference type="AlphaFoldDB" id="I1HDF1"/>
<evidence type="ECO:0000256" key="1">
    <source>
        <dbReference type="SAM" id="Phobius"/>
    </source>
</evidence>
<dbReference type="HOGENOM" id="CLU_054471_0_0_1"/>
<reference evidence="2 3" key="1">
    <citation type="journal article" date="2010" name="Nature">
        <title>Genome sequencing and analysis of the model grass Brachypodium distachyon.</title>
        <authorList>
            <consortium name="International Brachypodium Initiative"/>
        </authorList>
    </citation>
    <scope>NUCLEOTIDE SEQUENCE [LARGE SCALE GENOMIC DNA]</scope>
    <source>
        <strain evidence="2 3">Bd21</strain>
    </source>
</reference>
<evidence type="ECO:0000313" key="2">
    <source>
        <dbReference type="EMBL" id="KQK03361.1"/>
    </source>
</evidence>
<dbReference type="EnsemblPlants" id="KQK03361">
    <property type="protein sequence ID" value="KQK03361"/>
    <property type="gene ID" value="BRADI_2g07370v3"/>
</dbReference>
<dbReference type="Proteomes" id="UP000008810">
    <property type="component" value="Chromosome 2"/>
</dbReference>
<reference evidence="3" key="3">
    <citation type="submission" date="2018-08" db="UniProtKB">
        <authorList>
            <consortium name="EnsemblPlants"/>
        </authorList>
    </citation>
    <scope>IDENTIFICATION</scope>
    <source>
        <strain evidence="3">cv. Bd21</strain>
    </source>
</reference>
<dbReference type="Gramene" id="KQK03361">
    <property type="protein sequence ID" value="KQK03361"/>
    <property type="gene ID" value="BRADI_2g07370v3"/>
</dbReference>
<reference evidence="2" key="2">
    <citation type="submission" date="2017-06" db="EMBL/GenBank/DDBJ databases">
        <title>WGS assembly of Brachypodium distachyon.</title>
        <authorList>
            <consortium name="The International Brachypodium Initiative"/>
            <person name="Lucas S."/>
            <person name="Harmon-Smith M."/>
            <person name="Lail K."/>
            <person name="Tice H."/>
            <person name="Grimwood J."/>
            <person name="Bruce D."/>
            <person name="Barry K."/>
            <person name="Shu S."/>
            <person name="Lindquist E."/>
            <person name="Wang M."/>
            <person name="Pitluck S."/>
            <person name="Vogel J.P."/>
            <person name="Garvin D.F."/>
            <person name="Mockler T.C."/>
            <person name="Schmutz J."/>
            <person name="Rokhsar D."/>
            <person name="Bevan M.W."/>
        </authorList>
    </citation>
    <scope>NUCLEOTIDE SEQUENCE</scope>
    <source>
        <strain evidence="2">Bd21</strain>
    </source>
</reference>
<dbReference type="OrthoDB" id="1613918at2759"/>
<dbReference type="eggNOG" id="ENOG502R53V">
    <property type="taxonomic scope" value="Eukaryota"/>
</dbReference>
<evidence type="ECO:0000313" key="4">
    <source>
        <dbReference type="Proteomes" id="UP000008810"/>
    </source>
</evidence>
<evidence type="ECO:0000313" key="3">
    <source>
        <dbReference type="EnsemblPlants" id="KQK03361"/>
    </source>
</evidence>
<dbReference type="PANTHER" id="PTHR33600">
    <property type="entry name" value="PLASTID DIVISION PROTEIN PDV2"/>
    <property type="match status" value="1"/>
</dbReference>
<dbReference type="KEGG" id="bdi:100829382"/>
<keyword evidence="1" id="KW-1133">Transmembrane helix</keyword>
<keyword evidence="4" id="KW-1185">Reference proteome</keyword>
<dbReference type="PANTHER" id="PTHR33600:SF13">
    <property type="entry name" value="OS01G0224200 PROTEIN"/>
    <property type="match status" value="1"/>
</dbReference>
<dbReference type="InterPro" id="IPR038939">
    <property type="entry name" value="PDV1/PDV2"/>
</dbReference>
<dbReference type="GO" id="GO:0010020">
    <property type="term" value="P:chloroplast fission"/>
    <property type="evidence" value="ECO:0007669"/>
    <property type="project" value="InterPro"/>
</dbReference>
<gene>
    <name evidence="3" type="primary">LOC100829382</name>
    <name evidence="2" type="ORF">BRADI_2g07370v3</name>
</gene>
<evidence type="ECO:0008006" key="5">
    <source>
        <dbReference type="Google" id="ProtNLM"/>
    </source>
</evidence>
<keyword evidence="1" id="KW-0812">Transmembrane</keyword>
<dbReference type="GeneID" id="100829382"/>
<keyword evidence="1" id="KW-0472">Membrane</keyword>
<dbReference type="STRING" id="15368.I1HDF1"/>
<name>I1HDF1_BRADI</name>